<dbReference type="AlphaFoldDB" id="A0A9N7R1Y3"/>
<proteinExistence type="predicted"/>
<evidence type="ECO:0000313" key="2">
    <source>
        <dbReference type="EMBL" id="CAA0811026.1"/>
    </source>
</evidence>
<organism evidence="2 3">
    <name type="scientific">Striga hermonthica</name>
    <name type="common">Purple witchweed</name>
    <name type="synonym">Buchnera hermonthica</name>
    <dbReference type="NCBI Taxonomy" id="68872"/>
    <lineage>
        <taxon>Eukaryota</taxon>
        <taxon>Viridiplantae</taxon>
        <taxon>Streptophyta</taxon>
        <taxon>Embryophyta</taxon>
        <taxon>Tracheophyta</taxon>
        <taxon>Spermatophyta</taxon>
        <taxon>Magnoliopsida</taxon>
        <taxon>eudicotyledons</taxon>
        <taxon>Gunneridae</taxon>
        <taxon>Pentapetalae</taxon>
        <taxon>asterids</taxon>
        <taxon>lamiids</taxon>
        <taxon>Lamiales</taxon>
        <taxon>Orobanchaceae</taxon>
        <taxon>Buchnereae</taxon>
        <taxon>Striga</taxon>
    </lineage>
</organism>
<feature type="non-terminal residue" evidence="2">
    <location>
        <position position="1"/>
    </location>
</feature>
<dbReference type="Proteomes" id="UP001153555">
    <property type="component" value="Unassembled WGS sequence"/>
</dbReference>
<feature type="non-terminal residue" evidence="2">
    <location>
        <position position="59"/>
    </location>
</feature>
<gene>
    <name evidence="2" type="ORF">SHERM_00052</name>
</gene>
<name>A0A9N7R1Y3_STRHE</name>
<comment type="caution">
    <text evidence="2">The sequence shown here is derived from an EMBL/GenBank/DDBJ whole genome shotgun (WGS) entry which is preliminary data.</text>
</comment>
<protein>
    <submittedName>
        <fullName evidence="2">Uncharacterized protein</fullName>
    </submittedName>
</protein>
<keyword evidence="3" id="KW-1185">Reference proteome</keyword>
<sequence>GVSRSIARRTTGPPGRVHHRLSIPSWSRLESLLSYDAKGASRSQGPNLGIAQTRFHSAE</sequence>
<evidence type="ECO:0000313" key="3">
    <source>
        <dbReference type="Proteomes" id="UP001153555"/>
    </source>
</evidence>
<dbReference type="EMBL" id="CACSLK010007779">
    <property type="protein sequence ID" value="CAA0811026.1"/>
    <property type="molecule type" value="Genomic_DNA"/>
</dbReference>
<feature type="region of interest" description="Disordered" evidence="1">
    <location>
        <begin position="38"/>
        <end position="59"/>
    </location>
</feature>
<evidence type="ECO:0000256" key="1">
    <source>
        <dbReference type="SAM" id="MobiDB-lite"/>
    </source>
</evidence>
<accession>A0A9N7R1Y3</accession>
<feature type="region of interest" description="Disordered" evidence="1">
    <location>
        <begin position="1"/>
        <end position="20"/>
    </location>
</feature>
<reference evidence="2" key="1">
    <citation type="submission" date="2019-12" db="EMBL/GenBank/DDBJ databases">
        <authorList>
            <person name="Scholes J."/>
        </authorList>
    </citation>
    <scope>NUCLEOTIDE SEQUENCE</scope>
</reference>